<evidence type="ECO:0000313" key="1">
    <source>
        <dbReference type="EMBL" id="KMW57498.1"/>
    </source>
</evidence>
<dbReference type="Proteomes" id="UP000037178">
    <property type="component" value="Unassembled WGS sequence"/>
</dbReference>
<comment type="caution">
    <text evidence="1">The sequence shown here is derived from an EMBL/GenBank/DDBJ whole genome shotgun (WGS) entry which is preliminary data.</text>
</comment>
<keyword evidence="2" id="KW-1185">Reference proteome</keyword>
<dbReference type="STRING" id="1675527.AIOL_002463"/>
<gene>
    <name evidence="1" type="ORF">AIOL_002463</name>
</gene>
<accession>A0A0J9GV97</accession>
<sequence length="52" mass="5676">MAGHFGLPFRGCLACVLAQRSGGVHRGRRRSSKASVCCAKWLIFAPVLRYAL</sequence>
<organism evidence="1 2">
    <name type="scientific">Candidatus Rhodobacter oscarellae</name>
    <dbReference type="NCBI Taxonomy" id="1675527"/>
    <lineage>
        <taxon>Bacteria</taxon>
        <taxon>Pseudomonadati</taxon>
        <taxon>Pseudomonadota</taxon>
        <taxon>Alphaproteobacteria</taxon>
        <taxon>Rhodobacterales</taxon>
        <taxon>Rhodobacter group</taxon>
        <taxon>Rhodobacter</taxon>
    </lineage>
</organism>
<dbReference type="EMBL" id="LFTY01000002">
    <property type="protein sequence ID" value="KMW57498.1"/>
    <property type="molecule type" value="Genomic_DNA"/>
</dbReference>
<reference evidence="1 2" key="1">
    <citation type="submission" date="2015-06" db="EMBL/GenBank/DDBJ databases">
        <title>Draft genome sequence of an Alphaproteobacteria species associated to the Mediterranean sponge Oscarella lobularis.</title>
        <authorList>
            <person name="Jourda C."/>
            <person name="Santini S."/>
            <person name="Claverie J.-M."/>
        </authorList>
    </citation>
    <scope>NUCLEOTIDE SEQUENCE [LARGE SCALE GENOMIC DNA]</scope>
    <source>
        <strain evidence="1">IGS</strain>
    </source>
</reference>
<proteinExistence type="predicted"/>
<evidence type="ECO:0000313" key="2">
    <source>
        <dbReference type="Proteomes" id="UP000037178"/>
    </source>
</evidence>
<protein>
    <submittedName>
        <fullName evidence="1">Uncharacterized protein</fullName>
    </submittedName>
</protein>
<dbReference type="AlphaFoldDB" id="A0A0J9GV97"/>
<name>A0A0J9GV97_9RHOB</name>